<protein>
    <submittedName>
        <fullName evidence="11">Methyl-accepting chemotaxis protein</fullName>
    </submittedName>
</protein>
<dbReference type="PROSITE" id="PS50111">
    <property type="entry name" value="CHEMOTAXIS_TRANSDUC_2"/>
    <property type="match status" value="1"/>
</dbReference>
<dbReference type="GO" id="GO:0007165">
    <property type="term" value="P:signal transduction"/>
    <property type="evidence" value="ECO:0007669"/>
    <property type="project" value="UniProtKB-KW"/>
</dbReference>
<comment type="caution">
    <text evidence="11">The sequence shown here is derived from an EMBL/GenBank/DDBJ whole genome shotgun (WGS) entry which is preliminary data.</text>
</comment>
<comment type="subcellular location">
    <subcellularLocation>
        <location evidence="1">Cell inner membrane</location>
        <topology evidence="1">Multi-pass membrane protein</topology>
    </subcellularLocation>
</comment>
<evidence type="ECO:0000256" key="6">
    <source>
        <dbReference type="SAM" id="MobiDB-lite"/>
    </source>
</evidence>
<dbReference type="GO" id="GO:0004888">
    <property type="term" value="F:transmembrane signaling receptor activity"/>
    <property type="evidence" value="ECO:0007669"/>
    <property type="project" value="InterPro"/>
</dbReference>
<dbReference type="Proteomes" id="UP000253506">
    <property type="component" value="Unassembled WGS sequence"/>
</dbReference>
<dbReference type="FunFam" id="1.10.287.950:FF:000001">
    <property type="entry name" value="Methyl-accepting chemotaxis sensory transducer"/>
    <property type="match status" value="1"/>
</dbReference>
<feature type="region of interest" description="Disordered" evidence="6">
    <location>
        <begin position="329"/>
        <end position="348"/>
    </location>
</feature>
<feature type="domain" description="HAMP" evidence="10">
    <location>
        <begin position="225"/>
        <end position="278"/>
    </location>
</feature>
<evidence type="ECO:0000259" key="9">
    <source>
        <dbReference type="PROSITE" id="PS50192"/>
    </source>
</evidence>
<evidence type="ECO:0000256" key="2">
    <source>
        <dbReference type="ARBA" id="ARBA00022519"/>
    </source>
</evidence>
<evidence type="ECO:0000256" key="3">
    <source>
        <dbReference type="ARBA" id="ARBA00023224"/>
    </source>
</evidence>
<gene>
    <name evidence="11" type="ORF">DFP77_13937</name>
</gene>
<dbReference type="CDD" id="cd06225">
    <property type="entry name" value="HAMP"/>
    <property type="match status" value="1"/>
</dbReference>
<keyword evidence="7" id="KW-0812">Transmembrane</keyword>
<dbReference type="SMART" id="SM00283">
    <property type="entry name" value="MA"/>
    <property type="match status" value="1"/>
</dbReference>
<evidence type="ECO:0000256" key="5">
    <source>
        <dbReference type="PROSITE-ProRule" id="PRU00284"/>
    </source>
</evidence>
<dbReference type="InterPro" id="IPR000727">
    <property type="entry name" value="T_SNARE_dom"/>
</dbReference>
<organism evidence="11 12">
    <name type="scientific">Marinomonas foliarum</name>
    <dbReference type="NCBI Taxonomy" id="491950"/>
    <lineage>
        <taxon>Bacteria</taxon>
        <taxon>Pseudomonadati</taxon>
        <taxon>Pseudomonadota</taxon>
        <taxon>Gammaproteobacteria</taxon>
        <taxon>Oceanospirillales</taxon>
        <taxon>Oceanospirillaceae</taxon>
        <taxon>Marinomonas</taxon>
    </lineage>
</organism>
<keyword evidence="7" id="KW-0472">Membrane</keyword>
<dbReference type="EMBL" id="QPJQ01000039">
    <property type="protein sequence ID" value="RCW95374.1"/>
    <property type="molecule type" value="Genomic_DNA"/>
</dbReference>
<sequence length="555" mass="60008">MLKLSVRTKILSLIALFSLVIVGISISSALTSKSVSSELQSLSSQSLLLVKNLEKSRQLLLQQSVEFERGFFQVSIAKSIGGYGVEQVTESANKFKTYTGELLTSIENVKSILATMPVHDGLEGLFEQIRVLEEQQEVFLASSTETYNWWEKLNTLKANKFRKEAEESLITVNAQMEEIITAINDYNDTVAKAQSSKLDQTIYTSGVLAAILIAIGLIVSIIIVNGICRPLIRAVRRAEDIAAGNLAKSQVTSTRKDEIGLLETAMDKLVIQLSSILHDVAESSSMLTNAANDLNRITDESSDMVDRQQEETNLVSQAIQELQSTAVHVSEATTDASQAAHDAESAATEGTAIVTTTIKSIEELASEIASSADTINELQSNTQEISTILNTILGIAEQTNLLALNAAIEAARAGEQGRGFAVVADEVRHLAQNTQSATQEIEKMITLLQTGTSSAVKAMTSSHQRSTDAVNQVKHEEKSLQNINLSVTKIRDMNDRISATAEEQASVTADVSRNVENITEIASRTTTSIHSISNSAGQLASLATQLSAKISYFKV</sequence>
<name>A0A368ZP54_9GAMM</name>
<dbReference type="PROSITE" id="PS50885">
    <property type="entry name" value="HAMP"/>
    <property type="match status" value="1"/>
</dbReference>
<dbReference type="PANTHER" id="PTHR32089">
    <property type="entry name" value="METHYL-ACCEPTING CHEMOTAXIS PROTEIN MCPB"/>
    <property type="match status" value="1"/>
</dbReference>
<keyword evidence="2" id="KW-1003">Cell membrane</keyword>
<evidence type="ECO:0000313" key="12">
    <source>
        <dbReference type="Proteomes" id="UP000253506"/>
    </source>
</evidence>
<dbReference type="InterPro" id="IPR004089">
    <property type="entry name" value="MCPsignal_dom"/>
</dbReference>
<evidence type="ECO:0000313" key="11">
    <source>
        <dbReference type="EMBL" id="RCW95374.1"/>
    </source>
</evidence>
<dbReference type="PRINTS" id="PR00260">
    <property type="entry name" value="CHEMTRNSDUCR"/>
</dbReference>
<dbReference type="Pfam" id="PF00015">
    <property type="entry name" value="MCPsignal"/>
    <property type="match status" value="1"/>
</dbReference>
<dbReference type="PROSITE" id="PS50192">
    <property type="entry name" value="T_SNARE"/>
    <property type="match status" value="1"/>
</dbReference>
<evidence type="ECO:0000256" key="1">
    <source>
        <dbReference type="ARBA" id="ARBA00004429"/>
    </source>
</evidence>
<dbReference type="GO" id="GO:0006935">
    <property type="term" value="P:chemotaxis"/>
    <property type="evidence" value="ECO:0007669"/>
    <property type="project" value="InterPro"/>
</dbReference>
<keyword evidence="3 5" id="KW-0807">Transducer</keyword>
<feature type="domain" description="T-SNARE coiled-coil homology" evidence="9">
    <location>
        <begin position="470"/>
        <end position="532"/>
    </location>
</feature>
<dbReference type="Pfam" id="PF00672">
    <property type="entry name" value="HAMP"/>
    <property type="match status" value="1"/>
</dbReference>
<keyword evidence="2" id="KW-0997">Cell inner membrane</keyword>
<proteinExistence type="inferred from homology"/>
<accession>A0A368ZP54</accession>
<evidence type="ECO:0000256" key="4">
    <source>
        <dbReference type="ARBA" id="ARBA00029447"/>
    </source>
</evidence>
<dbReference type="InterPro" id="IPR003660">
    <property type="entry name" value="HAMP_dom"/>
</dbReference>
<dbReference type="PANTHER" id="PTHR32089:SF112">
    <property type="entry name" value="LYSOZYME-LIKE PROTEIN-RELATED"/>
    <property type="match status" value="1"/>
</dbReference>
<feature type="domain" description="Methyl-accepting transducer" evidence="8">
    <location>
        <begin position="283"/>
        <end position="519"/>
    </location>
</feature>
<dbReference type="Gene3D" id="1.10.287.950">
    <property type="entry name" value="Methyl-accepting chemotaxis protein"/>
    <property type="match status" value="1"/>
</dbReference>
<dbReference type="RefSeq" id="WP_114413390.1">
    <property type="nucleotide sequence ID" value="NZ_QPJQ01000039.1"/>
</dbReference>
<dbReference type="InterPro" id="IPR004090">
    <property type="entry name" value="Chemotax_Me-accpt_rcpt"/>
</dbReference>
<dbReference type="OrthoDB" id="7054443at2"/>
<keyword evidence="7" id="KW-1133">Transmembrane helix</keyword>
<dbReference type="AlphaFoldDB" id="A0A368ZP54"/>
<comment type="similarity">
    <text evidence="4">Belongs to the methyl-accepting chemotaxis (MCP) protein family.</text>
</comment>
<evidence type="ECO:0000259" key="10">
    <source>
        <dbReference type="PROSITE" id="PS50885"/>
    </source>
</evidence>
<evidence type="ECO:0000256" key="7">
    <source>
        <dbReference type="SAM" id="Phobius"/>
    </source>
</evidence>
<feature type="transmembrane region" description="Helical" evidence="7">
    <location>
        <begin position="202"/>
        <end position="227"/>
    </location>
</feature>
<dbReference type="GO" id="GO:0005886">
    <property type="term" value="C:plasma membrane"/>
    <property type="evidence" value="ECO:0007669"/>
    <property type="project" value="UniProtKB-SubCell"/>
</dbReference>
<reference evidence="11 12" key="1">
    <citation type="submission" date="2018-07" db="EMBL/GenBank/DDBJ databases">
        <title>Genomic Encyclopedia of Type Strains, Phase III (KMG-III): the genomes of soil and plant-associated and newly described type strains.</title>
        <authorList>
            <person name="Whitman W."/>
        </authorList>
    </citation>
    <scope>NUCLEOTIDE SEQUENCE [LARGE SCALE GENOMIC DNA]</scope>
    <source>
        <strain evidence="11 12">CECT 7731</strain>
    </source>
</reference>
<dbReference type="CDD" id="cd11386">
    <property type="entry name" value="MCP_signal"/>
    <property type="match status" value="1"/>
</dbReference>
<evidence type="ECO:0000259" key="8">
    <source>
        <dbReference type="PROSITE" id="PS50111"/>
    </source>
</evidence>
<dbReference type="SUPFAM" id="SSF58104">
    <property type="entry name" value="Methyl-accepting chemotaxis protein (MCP) signaling domain"/>
    <property type="match status" value="1"/>
</dbReference>